<keyword evidence="8" id="KW-1185">Reference proteome</keyword>
<feature type="compositionally biased region" description="Basic and acidic residues" evidence="5">
    <location>
        <begin position="177"/>
        <end position="198"/>
    </location>
</feature>
<keyword evidence="3" id="KW-0539">Nucleus</keyword>
<feature type="compositionally biased region" description="Basic and acidic residues" evidence="5">
    <location>
        <begin position="266"/>
        <end position="331"/>
    </location>
</feature>
<dbReference type="SUPFAM" id="SSF50891">
    <property type="entry name" value="Cyclophilin-like"/>
    <property type="match status" value="1"/>
</dbReference>
<evidence type="ECO:0000256" key="1">
    <source>
        <dbReference type="ARBA" id="ARBA00000971"/>
    </source>
</evidence>
<dbReference type="PROSITE" id="PS00170">
    <property type="entry name" value="CSA_PPIASE_1"/>
    <property type="match status" value="1"/>
</dbReference>
<comment type="similarity">
    <text evidence="4">Belongs to the cyclophilin-type PPIase family. CWC27 subfamily.</text>
</comment>
<feature type="domain" description="PPIase cyclophilin-type" evidence="6">
    <location>
        <begin position="12"/>
        <end position="161"/>
    </location>
</feature>
<accession>A0A0D2N613</accession>
<dbReference type="Pfam" id="PF00160">
    <property type="entry name" value="Pro_isomerase"/>
    <property type="match status" value="1"/>
</dbReference>
<evidence type="ECO:0000313" key="7">
    <source>
        <dbReference type="EMBL" id="KJA14604.1"/>
    </source>
</evidence>
<name>A0A0D2N613_HYPSF</name>
<feature type="region of interest" description="Disordered" evidence="5">
    <location>
        <begin position="242"/>
        <end position="361"/>
    </location>
</feature>
<feature type="region of interest" description="Disordered" evidence="5">
    <location>
        <begin position="378"/>
        <end position="404"/>
    </location>
</feature>
<dbReference type="PANTHER" id="PTHR45625">
    <property type="entry name" value="PEPTIDYL-PROLYL CIS-TRANS ISOMERASE-RELATED"/>
    <property type="match status" value="1"/>
</dbReference>
<organism evidence="7 8">
    <name type="scientific">Hypholoma sublateritium (strain FD-334 SS-4)</name>
    <dbReference type="NCBI Taxonomy" id="945553"/>
    <lineage>
        <taxon>Eukaryota</taxon>
        <taxon>Fungi</taxon>
        <taxon>Dikarya</taxon>
        <taxon>Basidiomycota</taxon>
        <taxon>Agaricomycotina</taxon>
        <taxon>Agaricomycetes</taxon>
        <taxon>Agaricomycetidae</taxon>
        <taxon>Agaricales</taxon>
        <taxon>Agaricineae</taxon>
        <taxon>Strophariaceae</taxon>
        <taxon>Hypholoma</taxon>
    </lineage>
</organism>
<gene>
    <name evidence="7" type="ORF">HYPSUDRAFT_208562</name>
</gene>
<sequence length="478" mass="53213">MALPTNGRVILDTTAGEVEIELWSKETPKACRNFLALAMEGYYDGVIFHRIVPGFLVQTGDKTGTGGGGESFYGEPFEDEIHPRLRFAHRGIVGMANNGKKNSNDSQFFITLDRADELHGKHTLFGRCVGDTVYNVMKIGEMEIDSDGRPVYPPKIKSVRIVENPFDDIVPRITAAEKRAQQRARENAQKEREDEQRKRGAKKNVKLLSFGADEDAGEEEEVETFKKKPIYRPELVDNPKQVTAIPDFVSQIDTSRTSGKLPGTSKEPKIDPTPKKKQEKKDDDLSKIREQHAREQASSESSRKVEIEKMEAEIRKLQKRRDGDSDDEGARKKAKKSYLGEELAKYAGSRGLHKKGRKRDEGDVLAALNSFRGKLQSTMFAKSPSPPADVSGDADAPAPEAAPVEDAGMEVDDDTGFMAHALHFPKDNTEETDKAERDYEVIDPRARGAQAREEERERKKAAAKAKGGAVSGGRYRRP</sequence>
<evidence type="ECO:0000256" key="2">
    <source>
        <dbReference type="ARBA" id="ARBA00004123"/>
    </source>
</evidence>
<dbReference type="PANTHER" id="PTHR45625:SF6">
    <property type="entry name" value="SPLICEOSOME-ASSOCIATED PROTEIN CWC27 HOMOLOG"/>
    <property type="match status" value="1"/>
</dbReference>
<comment type="catalytic activity">
    <reaction evidence="1">
        <text>[protein]-peptidylproline (omega=180) = [protein]-peptidylproline (omega=0)</text>
        <dbReference type="Rhea" id="RHEA:16237"/>
        <dbReference type="Rhea" id="RHEA-COMP:10747"/>
        <dbReference type="Rhea" id="RHEA-COMP:10748"/>
        <dbReference type="ChEBI" id="CHEBI:83833"/>
        <dbReference type="ChEBI" id="CHEBI:83834"/>
        <dbReference type="EC" id="5.2.1.8"/>
    </reaction>
</comment>
<dbReference type="InterPro" id="IPR002130">
    <property type="entry name" value="Cyclophilin-type_PPIase_dom"/>
</dbReference>
<feature type="region of interest" description="Disordered" evidence="5">
    <location>
        <begin position="422"/>
        <end position="478"/>
    </location>
</feature>
<reference evidence="8" key="1">
    <citation type="submission" date="2014-04" db="EMBL/GenBank/DDBJ databases">
        <title>Evolutionary Origins and Diversification of the Mycorrhizal Mutualists.</title>
        <authorList>
            <consortium name="DOE Joint Genome Institute"/>
            <consortium name="Mycorrhizal Genomics Consortium"/>
            <person name="Kohler A."/>
            <person name="Kuo A."/>
            <person name="Nagy L.G."/>
            <person name="Floudas D."/>
            <person name="Copeland A."/>
            <person name="Barry K.W."/>
            <person name="Cichocki N."/>
            <person name="Veneault-Fourrey C."/>
            <person name="LaButti K."/>
            <person name="Lindquist E.A."/>
            <person name="Lipzen A."/>
            <person name="Lundell T."/>
            <person name="Morin E."/>
            <person name="Murat C."/>
            <person name="Riley R."/>
            <person name="Ohm R."/>
            <person name="Sun H."/>
            <person name="Tunlid A."/>
            <person name="Henrissat B."/>
            <person name="Grigoriev I.V."/>
            <person name="Hibbett D.S."/>
            <person name="Martin F."/>
        </authorList>
    </citation>
    <scope>NUCLEOTIDE SEQUENCE [LARGE SCALE GENOMIC DNA]</scope>
    <source>
        <strain evidence="8">FD-334 SS-4</strain>
    </source>
</reference>
<evidence type="ECO:0000313" key="8">
    <source>
        <dbReference type="Proteomes" id="UP000054270"/>
    </source>
</evidence>
<dbReference type="AlphaFoldDB" id="A0A0D2N613"/>
<dbReference type="OMA" id="DDWYDVY"/>
<dbReference type="GO" id="GO:0071013">
    <property type="term" value="C:catalytic step 2 spliceosome"/>
    <property type="evidence" value="ECO:0007669"/>
    <property type="project" value="TreeGrafter"/>
</dbReference>
<dbReference type="EMBL" id="KN817672">
    <property type="protein sequence ID" value="KJA14604.1"/>
    <property type="molecule type" value="Genomic_DNA"/>
</dbReference>
<dbReference type="GO" id="GO:0006457">
    <property type="term" value="P:protein folding"/>
    <property type="evidence" value="ECO:0007669"/>
    <property type="project" value="InterPro"/>
</dbReference>
<dbReference type="InterPro" id="IPR020892">
    <property type="entry name" value="Cyclophilin-type_PPIase_CS"/>
</dbReference>
<dbReference type="STRING" id="945553.A0A0D2N613"/>
<dbReference type="OrthoDB" id="442970at2759"/>
<dbReference type="PRINTS" id="PR00153">
    <property type="entry name" value="CSAPPISMRASE"/>
</dbReference>
<evidence type="ECO:0000256" key="3">
    <source>
        <dbReference type="ARBA" id="ARBA00023242"/>
    </source>
</evidence>
<proteinExistence type="inferred from homology"/>
<evidence type="ECO:0000259" key="6">
    <source>
        <dbReference type="PROSITE" id="PS50072"/>
    </source>
</evidence>
<dbReference type="Gene3D" id="2.40.100.10">
    <property type="entry name" value="Cyclophilin-like"/>
    <property type="match status" value="1"/>
</dbReference>
<feature type="compositionally biased region" description="Low complexity" evidence="5">
    <location>
        <begin position="393"/>
        <end position="404"/>
    </location>
</feature>
<protein>
    <recommendedName>
        <fullName evidence="6">PPIase cyclophilin-type domain-containing protein</fullName>
    </recommendedName>
</protein>
<dbReference type="GO" id="GO:0003755">
    <property type="term" value="F:peptidyl-prolyl cis-trans isomerase activity"/>
    <property type="evidence" value="ECO:0007669"/>
    <property type="project" value="UniProtKB-EC"/>
</dbReference>
<feature type="region of interest" description="Disordered" evidence="5">
    <location>
        <begin position="177"/>
        <end position="224"/>
    </location>
</feature>
<dbReference type="InterPro" id="IPR029000">
    <property type="entry name" value="Cyclophilin-like_dom_sf"/>
</dbReference>
<evidence type="ECO:0000256" key="4">
    <source>
        <dbReference type="ARBA" id="ARBA00038509"/>
    </source>
</evidence>
<evidence type="ECO:0000256" key="5">
    <source>
        <dbReference type="SAM" id="MobiDB-lite"/>
    </source>
</evidence>
<dbReference type="PROSITE" id="PS50072">
    <property type="entry name" value="CSA_PPIASE_2"/>
    <property type="match status" value="1"/>
</dbReference>
<dbReference type="Proteomes" id="UP000054270">
    <property type="component" value="Unassembled WGS sequence"/>
</dbReference>
<comment type="subcellular location">
    <subcellularLocation>
        <location evidence="2">Nucleus</location>
    </subcellularLocation>
</comment>
<feature type="compositionally biased region" description="Basic and acidic residues" evidence="5">
    <location>
        <begin position="424"/>
        <end position="460"/>
    </location>
</feature>
<dbReference type="CDD" id="cd01925">
    <property type="entry name" value="cyclophilin_CeCYP16-like"/>
    <property type="match status" value="1"/>
</dbReference>
<dbReference type="InterPro" id="IPR044666">
    <property type="entry name" value="Cyclophilin_A-like"/>
</dbReference>
<feature type="compositionally biased region" description="Acidic residues" evidence="5">
    <location>
        <begin position="212"/>
        <end position="222"/>
    </location>
</feature>